<dbReference type="InterPro" id="IPR004482">
    <property type="entry name" value="Mg_chelat-rel"/>
</dbReference>
<dbReference type="SMART" id="SM00382">
    <property type="entry name" value="AAA"/>
    <property type="match status" value="1"/>
</dbReference>
<evidence type="ECO:0000256" key="1">
    <source>
        <dbReference type="ARBA" id="ARBA00006354"/>
    </source>
</evidence>
<dbReference type="NCBIfam" id="TIGR00368">
    <property type="entry name" value="YifB family Mg chelatase-like AAA ATPase"/>
    <property type="match status" value="1"/>
</dbReference>
<gene>
    <name evidence="3" type="ORF">JMN37_00580</name>
</gene>
<evidence type="ECO:0000313" key="3">
    <source>
        <dbReference type="EMBL" id="MCO6393486.1"/>
    </source>
</evidence>
<name>A0AAW5HUN9_9CORY</name>
<feature type="domain" description="AAA+ ATPase" evidence="2">
    <location>
        <begin position="216"/>
        <end position="395"/>
    </location>
</feature>
<dbReference type="InterPro" id="IPR014721">
    <property type="entry name" value="Ribsml_uS5_D2-typ_fold_subgr"/>
</dbReference>
<dbReference type="EMBL" id="JAEUWV010000001">
    <property type="protein sequence ID" value="MCO6393486.1"/>
    <property type="molecule type" value="Genomic_DNA"/>
</dbReference>
<dbReference type="InterPro" id="IPR027417">
    <property type="entry name" value="P-loop_NTPase"/>
</dbReference>
<evidence type="ECO:0000259" key="2">
    <source>
        <dbReference type="SMART" id="SM00382"/>
    </source>
</evidence>
<dbReference type="Pfam" id="PF01078">
    <property type="entry name" value="Mg_chelatase"/>
    <property type="match status" value="1"/>
</dbReference>
<proteinExistence type="inferred from homology"/>
<dbReference type="Pfam" id="PF13335">
    <property type="entry name" value="Mg_chelatase_C"/>
    <property type="match status" value="1"/>
</dbReference>
<keyword evidence="4" id="KW-1185">Reference proteome</keyword>
<accession>A0AAW5HUN9</accession>
<dbReference type="InterPro" id="IPR003593">
    <property type="entry name" value="AAA+_ATPase"/>
</dbReference>
<organism evidence="3 4">
    <name type="scientific">Corynebacterium lipophilum</name>
    <dbReference type="NCBI Taxonomy" id="2804918"/>
    <lineage>
        <taxon>Bacteria</taxon>
        <taxon>Bacillati</taxon>
        <taxon>Actinomycetota</taxon>
        <taxon>Actinomycetes</taxon>
        <taxon>Mycobacteriales</taxon>
        <taxon>Corynebacteriaceae</taxon>
        <taxon>Corynebacterium</taxon>
    </lineage>
</organism>
<evidence type="ECO:0000313" key="4">
    <source>
        <dbReference type="Proteomes" id="UP001205920"/>
    </source>
</evidence>
<dbReference type="InterPro" id="IPR025158">
    <property type="entry name" value="Mg_chelat-rel_C"/>
</dbReference>
<dbReference type="SUPFAM" id="SSF54211">
    <property type="entry name" value="Ribosomal protein S5 domain 2-like"/>
    <property type="match status" value="1"/>
</dbReference>
<reference evidence="3 4" key="1">
    <citation type="submission" date="2021-01" db="EMBL/GenBank/DDBJ databases">
        <title>Identification and Characterization of Corynebacterium sp.</title>
        <authorList>
            <person name="Luo Q."/>
            <person name="Qu P."/>
            <person name="Chen Q."/>
        </authorList>
    </citation>
    <scope>NUCLEOTIDE SEQUENCE [LARGE SCALE GENOMIC DNA]</scope>
    <source>
        <strain evidence="3 4">MC-18</strain>
    </source>
</reference>
<sequence length="518" mass="55271">MPLASTLSATVEGIRARIVRVEANVGPGLPGMHIVGLADAAVKESRERIRTACRNSSLPWPKTKAMVSLSPAHLPKAGSQFDLPIALAVMGSLDPRAQRALSRTFFVGELALDGSLRPVPEVLPMLLAAQELLVQEGGIDRIVVPRANEHQAQLVSRGDIVLVDSLAQVWAWLVGEEVLEVASVGAPSIEQGRQPDFADIAGQGPERRIMEVAAAGAHHMLMIGPPGSGKSMLAERLPSILPAMDVEEMVTSTAIHAAAGIAGGELIAHRPFIAPDPSLSKAQLIGGGSGIPRPGAVSQAHNGVLFLDEASEIASATLDALRIPLEKGEVRLRRSNRDVVFPADFQLILAMNPCPCGKPANRCRCSGAQRARYARSISGPLRDRLDIVCRTSLDNAVLNPNGAESSAAIAQRVAEARDRAAHRWRTCEEHTNGALTNARVPGPWLRRFFPAEDSAMMFLSSMLARGEVSQRGIDRILKLSWTLADLTGAQCPHLGHVAEAVDLRDDQTLLSAHEEVSA</sequence>
<dbReference type="Proteomes" id="UP001205920">
    <property type="component" value="Unassembled WGS sequence"/>
</dbReference>
<dbReference type="AlphaFoldDB" id="A0AAW5HUN9"/>
<dbReference type="SUPFAM" id="SSF52540">
    <property type="entry name" value="P-loop containing nucleoside triphosphate hydrolases"/>
    <property type="match status" value="1"/>
</dbReference>
<dbReference type="PANTHER" id="PTHR32039:SF7">
    <property type="entry name" value="COMPETENCE PROTEIN COMM"/>
    <property type="match status" value="1"/>
</dbReference>
<protein>
    <submittedName>
        <fullName evidence="3">YifB family Mg chelatase-like AAA ATPase</fullName>
    </submittedName>
</protein>
<dbReference type="RefSeq" id="WP_252930793.1">
    <property type="nucleotide sequence ID" value="NZ_JAEUWV010000001.1"/>
</dbReference>
<dbReference type="InterPro" id="IPR045006">
    <property type="entry name" value="CHLI-like"/>
</dbReference>
<comment type="similarity">
    <text evidence="1">Belongs to the Mg-chelatase subunits D/I family. ComM subfamily.</text>
</comment>
<dbReference type="Gene3D" id="3.40.50.300">
    <property type="entry name" value="P-loop containing nucleotide triphosphate hydrolases"/>
    <property type="match status" value="1"/>
</dbReference>
<dbReference type="PANTHER" id="PTHR32039">
    <property type="entry name" value="MAGNESIUM-CHELATASE SUBUNIT CHLI"/>
    <property type="match status" value="1"/>
</dbReference>
<dbReference type="Gene3D" id="3.30.230.10">
    <property type="match status" value="1"/>
</dbReference>
<comment type="caution">
    <text evidence="3">The sequence shown here is derived from an EMBL/GenBank/DDBJ whole genome shotgun (WGS) entry which is preliminary data.</text>
</comment>
<dbReference type="Pfam" id="PF13541">
    <property type="entry name" value="ChlI"/>
    <property type="match status" value="1"/>
</dbReference>
<dbReference type="GO" id="GO:0005524">
    <property type="term" value="F:ATP binding"/>
    <property type="evidence" value="ECO:0007669"/>
    <property type="project" value="InterPro"/>
</dbReference>
<dbReference type="InterPro" id="IPR020568">
    <property type="entry name" value="Ribosomal_Su5_D2-typ_SF"/>
</dbReference>
<dbReference type="InterPro" id="IPR000523">
    <property type="entry name" value="Mg_chelatse_chII-like_cat_dom"/>
</dbReference>